<evidence type="ECO:0000313" key="3">
    <source>
        <dbReference type="Proteomes" id="UP000278241"/>
    </source>
</evidence>
<dbReference type="RefSeq" id="WP_126545880.1">
    <property type="nucleotide sequence ID" value="NZ_RXRX01000011.1"/>
</dbReference>
<organism evidence="2 3">
    <name type="scientific">Enterobacter quasimori</name>
    <dbReference type="NCBI Taxonomy" id="2838947"/>
    <lineage>
        <taxon>Bacteria</taxon>
        <taxon>Pseudomonadati</taxon>
        <taxon>Pseudomonadota</taxon>
        <taxon>Gammaproteobacteria</taxon>
        <taxon>Enterobacterales</taxon>
        <taxon>Enterobacteriaceae</taxon>
        <taxon>Enterobacter</taxon>
    </lineage>
</organism>
<keyword evidence="1" id="KW-0472">Membrane</keyword>
<keyword evidence="3" id="KW-1185">Reference proteome</keyword>
<sequence length="104" mass="11220">MMDVAKVIVGVFVSRLAGSISSLAISTFIASAAVPVWGQIVCVVALGVLIAYSLNVVDKRYDLSDKLIGFIKKGLKEKHKIAEWNARNSVYGSSFYPGTYEYGG</sequence>
<evidence type="ECO:0000313" key="2">
    <source>
        <dbReference type="EMBL" id="RTN22271.1"/>
    </source>
</evidence>
<keyword evidence="1" id="KW-1133">Transmembrane helix</keyword>
<keyword evidence="1" id="KW-0812">Transmembrane</keyword>
<feature type="transmembrane region" description="Helical" evidence="1">
    <location>
        <begin position="36"/>
        <end position="57"/>
    </location>
</feature>
<comment type="caution">
    <text evidence="2">The sequence shown here is derived from an EMBL/GenBank/DDBJ whole genome shotgun (WGS) entry which is preliminary data.</text>
</comment>
<protein>
    <submittedName>
        <fullName evidence="2">Uncharacterized protein</fullName>
    </submittedName>
</protein>
<name>A0ABY0AR45_9ENTR</name>
<proteinExistence type="predicted"/>
<dbReference type="Proteomes" id="UP000278241">
    <property type="component" value="Unassembled WGS sequence"/>
</dbReference>
<evidence type="ECO:0000256" key="1">
    <source>
        <dbReference type="SAM" id="Phobius"/>
    </source>
</evidence>
<dbReference type="EMBL" id="RXRX01000011">
    <property type="protein sequence ID" value="RTN22271.1"/>
    <property type="molecule type" value="Genomic_DNA"/>
</dbReference>
<accession>A0ABY0AR45</accession>
<reference evidence="2 3" key="1">
    <citation type="submission" date="2018-12" db="EMBL/GenBank/DDBJ databases">
        <title>The Batch Genome Submission of Enterobacter spp. strains.</title>
        <authorList>
            <person name="Wei L."/>
            <person name="Wu W."/>
            <person name="Lin J."/>
            <person name="Zhang X."/>
            <person name="Feng Y."/>
            <person name="Zong Z."/>
        </authorList>
    </citation>
    <scope>NUCLEOTIDE SEQUENCE [LARGE SCALE GENOMIC DNA]</scope>
    <source>
        <strain evidence="2 3">WCHEM090044</strain>
    </source>
</reference>
<gene>
    <name evidence="2" type="ORF">EKN94_17605</name>
</gene>
<feature type="transmembrane region" description="Helical" evidence="1">
    <location>
        <begin position="7"/>
        <end position="30"/>
    </location>
</feature>